<dbReference type="SUPFAM" id="SSF52540">
    <property type="entry name" value="P-loop containing nucleoside triphosphate hydrolases"/>
    <property type="match status" value="1"/>
</dbReference>
<evidence type="ECO:0000256" key="1">
    <source>
        <dbReference type="ARBA" id="ARBA00022553"/>
    </source>
</evidence>
<gene>
    <name evidence="11" type="ORF">GH975_02390</name>
</gene>
<dbReference type="Pfam" id="PF25601">
    <property type="entry name" value="AAA_lid_14"/>
    <property type="match status" value="1"/>
</dbReference>
<evidence type="ECO:0000256" key="8">
    <source>
        <dbReference type="PROSITE-ProRule" id="PRU00169"/>
    </source>
</evidence>
<feature type="modified residue" description="4-aspartylphosphate" evidence="8">
    <location>
        <position position="54"/>
    </location>
</feature>
<keyword evidence="1 8" id="KW-0597">Phosphoprotein</keyword>
<dbReference type="InterPro" id="IPR058031">
    <property type="entry name" value="AAA_lid_NorR"/>
</dbReference>
<accession>A0A5Q2QEN2</accession>
<dbReference type="PROSITE" id="PS50110">
    <property type="entry name" value="RESPONSE_REGULATORY"/>
    <property type="match status" value="1"/>
</dbReference>
<dbReference type="EMBL" id="CP045871">
    <property type="protein sequence ID" value="QGG79475.1"/>
    <property type="molecule type" value="Genomic_DNA"/>
</dbReference>
<dbReference type="KEGG" id="llp:GH975_02390"/>
<name>A0A5Q2QEN2_9GAMM</name>
<dbReference type="InterPro" id="IPR025944">
    <property type="entry name" value="Sigma_54_int_dom_CS"/>
</dbReference>
<dbReference type="InterPro" id="IPR001789">
    <property type="entry name" value="Sig_transdc_resp-reg_receiver"/>
</dbReference>
<dbReference type="GO" id="GO:0003677">
    <property type="term" value="F:DNA binding"/>
    <property type="evidence" value="ECO:0007669"/>
    <property type="project" value="UniProtKB-KW"/>
</dbReference>
<dbReference type="Proteomes" id="UP000388235">
    <property type="component" value="Chromosome"/>
</dbReference>
<dbReference type="Pfam" id="PF00072">
    <property type="entry name" value="Response_reg"/>
    <property type="match status" value="1"/>
</dbReference>
<sequence length="444" mass="48841">MKSPHIVLIDDDLDLSRALAQSLELEGFEVRTFSRGAQALERLSRDDYAVVLTDYLMPGLDGLDVLERVQAIDSVLPVVVMTGHGDVPMAVKCMRLGAHDFIEKPCAVEQLVRTLNNAVERRRLVLENRVLRSELTDNRGLQSRLVGQHPSMDELRHRIQVAAEAQIDCLIVGETGTGKEVVARALHDEGPRASGPFIAINCSAIPTDMIESELFGHVAGAFTGAQGAREGRLAHAAGGTVFLDELESMNLDVQSKLLRAIENRTIEPLGSNQSIQLDVCFVAAIKSTPEADPGLNLRSDLYYRLNVVQLPLLPLRERISDVPALFYHLAREARGKYRREIPELSPALEQQLMAYGWPGNVRELRNLAERFVLGLWHGFATPTADGQQPLADQVAAFEASVIRAALIGNAGQMKATYEALGLSRKGLYDKLQRHGIDGSKLTHE</sequence>
<dbReference type="GO" id="GO:0006355">
    <property type="term" value="P:regulation of DNA-templated transcription"/>
    <property type="evidence" value="ECO:0007669"/>
    <property type="project" value="InterPro"/>
</dbReference>
<proteinExistence type="predicted"/>
<evidence type="ECO:0000313" key="11">
    <source>
        <dbReference type="EMBL" id="QGG79475.1"/>
    </source>
</evidence>
<dbReference type="SUPFAM" id="SSF52172">
    <property type="entry name" value="CheY-like"/>
    <property type="match status" value="1"/>
</dbReference>
<dbReference type="GO" id="GO:0005524">
    <property type="term" value="F:ATP binding"/>
    <property type="evidence" value="ECO:0007669"/>
    <property type="project" value="UniProtKB-KW"/>
</dbReference>
<dbReference type="FunFam" id="3.40.50.300:FF:000006">
    <property type="entry name" value="DNA-binding transcriptional regulator NtrC"/>
    <property type="match status" value="1"/>
</dbReference>
<evidence type="ECO:0000256" key="2">
    <source>
        <dbReference type="ARBA" id="ARBA00022741"/>
    </source>
</evidence>
<dbReference type="CDD" id="cd17549">
    <property type="entry name" value="REC_DctD-like"/>
    <property type="match status" value="1"/>
</dbReference>
<evidence type="ECO:0000256" key="5">
    <source>
        <dbReference type="ARBA" id="ARBA00023015"/>
    </source>
</evidence>
<feature type="domain" description="Response regulatory" evidence="10">
    <location>
        <begin position="5"/>
        <end position="119"/>
    </location>
</feature>
<keyword evidence="12" id="KW-1185">Reference proteome</keyword>
<dbReference type="CDD" id="cd00009">
    <property type="entry name" value="AAA"/>
    <property type="match status" value="1"/>
</dbReference>
<keyword evidence="2" id="KW-0547">Nucleotide-binding</keyword>
<evidence type="ECO:0000259" key="10">
    <source>
        <dbReference type="PROSITE" id="PS50110"/>
    </source>
</evidence>
<keyword evidence="4" id="KW-0902">Two-component regulatory system</keyword>
<dbReference type="GO" id="GO:0000160">
    <property type="term" value="P:phosphorelay signal transduction system"/>
    <property type="evidence" value="ECO:0007669"/>
    <property type="project" value="UniProtKB-KW"/>
</dbReference>
<dbReference type="Gene3D" id="1.10.8.60">
    <property type="match status" value="1"/>
</dbReference>
<dbReference type="PROSITE" id="PS00688">
    <property type="entry name" value="SIGMA54_INTERACT_3"/>
    <property type="match status" value="1"/>
</dbReference>
<dbReference type="OrthoDB" id="9804019at2"/>
<dbReference type="InterPro" id="IPR027417">
    <property type="entry name" value="P-loop_NTPase"/>
</dbReference>
<dbReference type="AlphaFoldDB" id="A0A5Q2QEN2"/>
<feature type="domain" description="Sigma-54 factor interaction" evidence="9">
    <location>
        <begin position="145"/>
        <end position="373"/>
    </location>
</feature>
<protein>
    <submittedName>
        <fullName evidence="11">Response regulator</fullName>
    </submittedName>
</protein>
<dbReference type="FunFam" id="3.40.50.2300:FF:000018">
    <property type="entry name" value="DNA-binding transcriptional regulator NtrC"/>
    <property type="match status" value="1"/>
</dbReference>
<dbReference type="InterPro" id="IPR002078">
    <property type="entry name" value="Sigma_54_int"/>
</dbReference>
<dbReference type="RefSeq" id="WP_153712979.1">
    <property type="nucleotide sequence ID" value="NZ_CP045871.1"/>
</dbReference>
<dbReference type="SUPFAM" id="SSF46689">
    <property type="entry name" value="Homeodomain-like"/>
    <property type="match status" value="1"/>
</dbReference>
<keyword evidence="6" id="KW-0238">DNA-binding</keyword>
<evidence type="ECO:0000259" key="9">
    <source>
        <dbReference type="PROSITE" id="PS50045"/>
    </source>
</evidence>
<dbReference type="PROSITE" id="PS00676">
    <property type="entry name" value="SIGMA54_INTERACT_2"/>
    <property type="match status" value="1"/>
</dbReference>
<evidence type="ECO:0000313" key="12">
    <source>
        <dbReference type="Proteomes" id="UP000388235"/>
    </source>
</evidence>
<reference evidence="11 12" key="1">
    <citation type="submission" date="2019-11" db="EMBL/GenBank/DDBJ databases">
        <authorList>
            <person name="Khan S.A."/>
            <person name="Jeon C.O."/>
            <person name="Chun B.H."/>
        </authorList>
    </citation>
    <scope>NUCLEOTIDE SEQUENCE [LARGE SCALE GENOMIC DNA]</scope>
    <source>
        <strain evidence="11 12">IMCC 1097</strain>
    </source>
</reference>
<keyword evidence="5" id="KW-0805">Transcription regulation</keyword>
<dbReference type="PANTHER" id="PTHR32071:SF57">
    <property type="entry name" value="C4-DICARBOXYLATE TRANSPORT TRANSCRIPTIONAL REGULATORY PROTEIN DCTD"/>
    <property type="match status" value="1"/>
</dbReference>
<keyword evidence="7" id="KW-0804">Transcription</keyword>
<evidence type="ECO:0000256" key="4">
    <source>
        <dbReference type="ARBA" id="ARBA00023012"/>
    </source>
</evidence>
<dbReference type="InterPro" id="IPR009057">
    <property type="entry name" value="Homeodomain-like_sf"/>
</dbReference>
<dbReference type="InterPro" id="IPR025943">
    <property type="entry name" value="Sigma_54_int_dom_ATP-bd_2"/>
</dbReference>
<dbReference type="InterPro" id="IPR011006">
    <property type="entry name" value="CheY-like_superfamily"/>
</dbReference>
<dbReference type="SMART" id="SM00382">
    <property type="entry name" value="AAA"/>
    <property type="match status" value="1"/>
</dbReference>
<evidence type="ECO:0000256" key="6">
    <source>
        <dbReference type="ARBA" id="ARBA00023125"/>
    </source>
</evidence>
<dbReference type="Gene3D" id="3.40.50.2300">
    <property type="match status" value="1"/>
</dbReference>
<dbReference type="Pfam" id="PF00158">
    <property type="entry name" value="Sigma54_activat"/>
    <property type="match status" value="1"/>
</dbReference>
<dbReference type="InterPro" id="IPR003593">
    <property type="entry name" value="AAA+_ATPase"/>
</dbReference>
<dbReference type="Gene3D" id="3.40.50.300">
    <property type="entry name" value="P-loop containing nucleotide triphosphate hydrolases"/>
    <property type="match status" value="1"/>
</dbReference>
<dbReference type="Gene3D" id="1.10.10.60">
    <property type="entry name" value="Homeodomain-like"/>
    <property type="match status" value="1"/>
</dbReference>
<keyword evidence="3" id="KW-0067">ATP-binding</keyword>
<dbReference type="SMART" id="SM00448">
    <property type="entry name" value="REC"/>
    <property type="match status" value="1"/>
</dbReference>
<organism evidence="11 12">
    <name type="scientific">Litorivicinus lipolyticus</name>
    <dbReference type="NCBI Taxonomy" id="418701"/>
    <lineage>
        <taxon>Bacteria</taxon>
        <taxon>Pseudomonadati</taxon>
        <taxon>Pseudomonadota</taxon>
        <taxon>Gammaproteobacteria</taxon>
        <taxon>Oceanospirillales</taxon>
        <taxon>Litorivicinaceae</taxon>
        <taxon>Litorivicinus</taxon>
    </lineage>
</organism>
<evidence type="ECO:0000256" key="7">
    <source>
        <dbReference type="ARBA" id="ARBA00023163"/>
    </source>
</evidence>
<dbReference type="PROSITE" id="PS50045">
    <property type="entry name" value="SIGMA54_INTERACT_4"/>
    <property type="match status" value="1"/>
</dbReference>
<evidence type="ECO:0000256" key="3">
    <source>
        <dbReference type="ARBA" id="ARBA00022840"/>
    </source>
</evidence>
<dbReference type="PANTHER" id="PTHR32071">
    <property type="entry name" value="TRANSCRIPTIONAL REGULATORY PROTEIN"/>
    <property type="match status" value="1"/>
</dbReference>